<reference evidence="1" key="1">
    <citation type="journal article" date="2015" name="Nature">
        <title>Complex archaea that bridge the gap between prokaryotes and eukaryotes.</title>
        <authorList>
            <person name="Spang A."/>
            <person name="Saw J.H."/>
            <person name="Jorgensen S.L."/>
            <person name="Zaremba-Niedzwiedzka K."/>
            <person name="Martijn J."/>
            <person name="Lind A.E."/>
            <person name="van Eijk R."/>
            <person name="Schleper C."/>
            <person name="Guy L."/>
            <person name="Ettema T.J."/>
        </authorList>
    </citation>
    <scope>NUCLEOTIDE SEQUENCE</scope>
</reference>
<sequence>MQDRAIIGDYNLRCDSCGRKIKASQAKKRWDGFWVCPEDWEPRHILDYYHARKDQIGVPWTRDQQRSGTETFDVQSPATTGCTTFNKQAVAGIGVAGCAIAGLDVNLPALEALSSDDTAPLGIPDSTFPIPSEGVVTRA</sequence>
<organism evidence="1">
    <name type="scientific">marine sediment metagenome</name>
    <dbReference type="NCBI Taxonomy" id="412755"/>
    <lineage>
        <taxon>unclassified sequences</taxon>
        <taxon>metagenomes</taxon>
        <taxon>ecological metagenomes</taxon>
    </lineage>
</organism>
<proteinExistence type="predicted"/>
<name>A0A0F9FE52_9ZZZZ</name>
<evidence type="ECO:0000313" key="1">
    <source>
        <dbReference type="EMBL" id="KKL76721.1"/>
    </source>
</evidence>
<accession>A0A0F9FE52</accession>
<dbReference type="EMBL" id="LAZR01023959">
    <property type="protein sequence ID" value="KKL76721.1"/>
    <property type="molecule type" value="Genomic_DNA"/>
</dbReference>
<dbReference type="AlphaFoldDB" id="A0A0F9FE52"/>
<comment type="caution">
    <text evidence="1">The sequence shown here is derived from an EMBL/GenBank/DDBJ whole genome shotgun (WGS) entry which is preliminary data.</text>
</comment>
<protein>
    <submittedName>
        <fullName evidence="1">Uncharacterized protein</fullName>
    </submittedName>
</protein>
<gene>
    <name evidence="1" type="ORF">LCGC14_2042050</name>
</gene>